<gene>
    <name evidence="1" type="ORF">BDK63_001171</name>
</gene>
<organism evidence="1 2">
    <name type="scientific">Halomonas campaniensis</name>
    <dbReference type="NCBI Taxonomy" id="213554"/>
    <lineage>
        <taxon>Bacteria</taxon>
        <taxon>Pseudomonadati</taxon>
        <taxon>Pseudomonadota</taxon>
        <taxon>Gammaproteobacteria</taxon>
        <taxon>Oceanospirillales</taxon>
        <taxon>Halomonadaceae</taxon>
        <taxon>Halomonas</taxon>
    </lineage>
</organism>
<dbReference type="RefSeq" id="WP_183330433.1">
    <property type="nucleotide sequence ID" value="NZ_JACHZF010000007.1"/>
</dbReference>
<keyword evidence="2" id="KW-1185">Reference proteome</keyword>
<name>A0A7W5K1P6_9GAMM</name>
<proteinExistence type="predicted"/>
<accession>A0A7W5K1P6</accession>
<evidence type="ECO:0000313" key="1">
    <source>
        <dbReference type="EMBL" id="MBB3330314.1"/>
    </source>
</evidence>
<sequence length="71" mass="7849">MDTITLTHKVHGLTLICRQCGNREEPTDLRLGRFRVEGLSRDTGTLRCLNCQAAVTIGLHELDPIAFSRAG</sequence>
<dbReference type="AlphaFoldDB" id="A0A7W5K1P6"/>
<comment type="caution">
    <text evidence="1">The sequence shown here is derived from an EMBL/GenBank/DDBJ whole genome shotgun (WGS) entry which is preliminary data.</text>
</comment>
<dbReference type="EMBL" id="JACHZF010000007">
    <property type="protein sequence ID" value="MBB3330314.1"/>
    <property type="molecule type" value="Genomic_DNA"/>
</dbReference>
<dbReference type="Proteomes" id="UP000553442">
    <property type="component" value="Unassembled WGS sequence"/>
</dbReference>
<evidence type="ECO:0000313" key="2">
    <source>
        <dbReference type="Proteomes" id="UP000553442"/>
    </source>
</evidence>
<protein>
    <submittedName>
        <fullName evidence="1">Uncharacterized protein</fullName>
    </submittedName>
</protein>
<reference evidence="1 2" key="1">
    <citation type="submission" date="2020-08" db="EMBL/GenBank/DDBJ databases">
        <title>Genomic Encyclopedia of Archaeal and Bacterial Type Strains, Phase II (KMG-II): from individual species to whole genera.</title>
        <authorList>
            <person name="Goeker M."/>
        </authorList>
    </citation>
    <scope>NUCLEOTIDE SEQUENCE [LARGE SCALE GENOMIC DNA]</scope>
    <source>
        <strain evidence="1 2">5AG</strain>
    </source>
</reference>